<name>A0A9D1HRP4_9FIRM</name>
<accession>A0A9D1HRP4</accession>
<organism evidence="4 5">
    <name type="scientific">Candidatus Fimiplasma intestinipullorum</name>
    <dbReference type="NCBI Taxonomy" id="2840825"/>
    <lineage>
        <taxon>Bacteria</taxon>
        <taxon>Bacillati</taxon>
        <taxon>Bacillota</taxon>
        <taxon>Clostridia</taxon>
        <taxon>Eubacteriales</taxon>
        <taxon>Candidatus Fimiplasma</taxon>
    </lineage>
</organism>
<dbReference type="PANTHER" id="PTHR43436:SF1">
    <property type="entry name" value="TRANSCRIPTIONAL REGULATORY PROTEIN"/>
    <property type="match status" value="1"/>
</dbReference>
<dbReference type="InterPro" id="IPR018060">
    <property type="entry name" value="HTH_AraC"/>
</dbReference>
<dbReference type="AlphaFoldDB" id="A0A9D1HRP4"/>
<reference evidence="4" key="2">
    <citation type="journal article" date="2021" name="PeerJ">
        <title>Extensive microbial diversity within the chicken gut microbiome revealed by metagenomics and culture.</title>
        <authorList>
            <person name="Gilroy R."/>
            <person name="Ravi A."/>
            <person name="Getino M."/>
            <person name="Pursley I."/>
            <person name="Horton D.L."/>
            <person name="Alikhan N.F."/>
            <person name="Baker D."/>
            <person name="Gharbi K."/>
            <person name="Hall N."/>
            <person name="Watson M."/>
            <person name="Adriaenssens E.M."/>
            <person name="Foster-Nyarko E."/>
            <person name="Jarju S."/>
            <person name="Secka A."/>
            <person name="Antonio M."/>
            <person name="Oren A."/>
            <person name="Chaudhuri R.R."/>
            <person name="La Ragione R."/>
            <person name="Hildebrand F."/>
            <person name="Pallen M.J."/>
        </authorList>
    </citation>
    <scope>NUCLEOTIDE SEQUENCE</scope>
    <source>
        <strain evidence="4">CHK195-11698</strain>
    </source>
</reference>
<dbReference type="Gene3D" id="1.10.10.60">
    <property type="entry name" value="Homeodomain-like"/>
    <property type="match status" value="1"/>
</dbReference>
<dbReference type="GO" id="GO:0043565">
    <property type="term" value="F:sequence-specific DNA binding"/>
    <property type="evidence" value="ECO:0007669"/>
    <property type="project" value="InterPro"/>
</dbReference>
<dbReference type="EMBL" id="DVMJ01000079">
    <property type="protein sequence ID" value="HIU14264.1"/>
    <property type="molecule type" value="Genomic_DNA"/>
</dbReference>
<sequence>MKVHFRESFTIEALAQQSHMSVSSFHQMFKNAVGRGPVQCQKRLRLTEA</sequence>
<dbReference type="Pfam" id="PF00165">
    <property type="entry name" value="HTH_AraC"/>
    <property type="match status" value="1"/>
</dbReference>
<dbReference type="Proteomes" id="UP000824175">
    <property type="component" value="Unassembled WGS sequence"/>
</dbReference>
<keyword evidence="2" id="KW-0804">Transcription</keyword>
<comment type="caution">
    <text evidence="4">The sequence shown here is derived from an EMBL/GenBank/DDBJ whole genome shotgun (WGS) entry which is preliminary data.</text>
</comment>
<dbReference type="GO" id="GO:0003700">
    <property type="term" value="F:DNA-binding transcription factor activity"/>
    <property type="evidence" value="ECO:0007669"/>
    <property type="project" value="InterPro"/>
</dbReference>
<evidence type="ECO:0000259" key="3">
    <source>
        <dbReference type="PROSITE" id="PS01124"/>
    </source>
</evidence>
<gene>
    <name evidence="4" type="ORF">IAD15_09370</name>
</gene>
<proteinExistence type="predicted"/>
<dbReference type="SUPFAM" id="SSF46689">
    <property type="entry name" value="Homeodomain-like"/>
    <property type="match status" value="1"/>
</dbReference>
<protein>
    <submittedName>
        <fullName evidence="4">Helix-turn-helix transcriptional regulator</fullName>
    </submittedName>
</protein>
<evidence type="ECO:0000313" key="5">
    <source>
        <dbReference type="Proteomes" id="UP000824175"/>
    </source>
</evidence>
<evidence type="ECO:0000313" key="4">
    <source>
        <dbReference type="EMBL" id="HIU14264.1"/>
    </source>
</evidence>
<reference evidence="4" key="1">
    <citation type="submission" date="2020-10" db="EMBL/GenBank/DDBJ databases">
        <authorList>
            <person name="Gilroy R."/>
        </authorList>
    </citation>
    <scope>NUCLEOTIDE SEQUENCE</scope>
    <source>
        <strain evidence="4">CHK195-11698</strain>
    </source>
</reference>
<dbReference type="InterPro" id="IPR009057">
    <property type="entry name" value="Homeodomain-like_sf"/>
</dbReference>
<evidence type="ECO:0000256" key="1">
    <source>
        <dbReference type="ARBA" id="ARBA00023015"/>
    </source>
</evidence>
<dbReference type="PANTHER" id="PTHR43436">
    <property type="entry name" value="ARAC-FAMILY TRANSCRIPTIONAL REGULATOR"/>
    <property type="match status" value="1"/>
</dbReference>
<evidence type="ECO:0000256" key="2">
    <source>
        <dbReference type="ARBA" id="ARBA00023163"/>
    </source>
</evidence>
<dbReference type="PROSITE" id="PS01124">
    <property type="entry name" value="HTH_ARAC_FAMILY_2"/>
    <property type="match status" value="1"/>
</dbReference>
<feature type="domain" description="HTH araC/xylS-type" evidence="3">
    <location>
        <begin position="1"/>
        <end position="49"/>
    </location>
</feature>
<keyword evidence="1" id="KW-0805">Transcription regulation</keyword>